<evidence type="ECO:0000256" key="10">
    <source>
        <dbReference type="ARBA" id="ARBA00022989"/>
    </source>
</evidence>
<evidence type="ECO:0000256" key="8">
    <source>
        <dbReference type="ARBA" id="ARBA00022692"/>
    </source>
</evidence>
<feature type="transmembrane region" description="Helical" evidence="12">
    <location>
        <begin position="282"/>
        <end position="301"/>
    </location>
</feature>
<dbReference type="GO" id="GO:0005789">
    <property type="term" value="C:endoplasmic reticulum membrane"/>
    <property type="evidence" value="ECO:0007669"/>
    <property type="project" value="UniProtKB-SubCell"/>
</dbReference>
<evidence type="ECO:0000256" key="3">
    <source>
        <dbReference type="ARBA" id="ARBA00008698"/>
    </source>
</evidence>
<evidence type="ECO:0000256" key="11">
    <source>
        <dbReference type="ARBA" id="ARBA00023136"/>
    </source>
</evidence>
<dbReference type="EC" id="2.4.1.-" evidence="12"/>
<dbReference type="PANTHER" id="PTHR12468:SF2">
    <property type="entry name" value="GPI MANNOSYLTRANSFERASE 2"/>
    <property type="match status" value="1"/>
</dbReference>
<dbReference type="UniPathway" id="UPA00196"/>
<dbReference type="Pfam" id="PF04188">
    <property type="entry name" value="Mannosyl_trans2"/>
    <property type="match status" value="1"/>
</dbReference>
<proteinExistence type="inferred from homology"/>
<comment type="caution">
    <text evidence="13">The sequence shown here is derived from an EMBL/GenBank/DDBJ whole genome shotgun (WGS) entry which is preliminary data.</text>
</comment>
<comment type="pathway">
    <text evidence="2 12">Glycolipid biosynthesis; glycosylphosphatidylinositol-anchor biosynthesis.</text>
</comment>
<evidence type="ECO:0000256" key="2">
    <source>
        <dbReference type="ARBA" id="ARBA00004687"/>
    </source>
</evidence>
<comment type="similarity">
    <text evidence="3 12">Belongs to the PIGV family.</text>
</comment>
<dbReference type="STRING" id="329885.A0A4V5N8U1"/>
<organism evidence="13 14">
    <name type="scientific">Friedmanniomyces endolithicus</name>
    <dbReference type="NCBI Taxonomy" id="329885"/>
    <lineage>
        <taxon>Eukaryota</taxon>
        <taxon>Fungi</taxon>
        <taxon>Dikarya</taxon>
        <taxon>Ascomycota</taxon>
        <taxon>Pezizomycotina</taxon>
        <taxon>Dothideomycetes</taxon>
        <taxon>Dothideomycetidae</taxon>
        <taxon>Mycosphaerellales</taxon>
        <taxon>Teratosphaeriaceae</taxon>
        <taxon>Friedmanniomyces</taxon>
    </lineage>
</organism>
<dbReference type="OrthoDB" id="10252502at2759"/>
<evidence type="ECO:0000256" key="6">
    <source>
        <dbReference type="ARBA" id="ARBA00022676"/>
    </source>
</evidence>
<dbReference type="GO" id="GO:0031501">
    <property type="term" value="C:mannosyltransferase complex"/>
    <property type="evidence" value="ECO:0007669"/>
    <property type="project" value="TreeGrafter"/>
</dbReference>
<sequence length="525" mass="58018">MDIIRTYLTTSRISQPASLRGKAVRHLELTSVRRLIPIFAVWKGLILLIALASPGPGYDTSTRILFDRQRGEHDSWFAYSLEYVLLRLTRWDGIYFASGSAHGQVYEQEWAFSPLLSRATSTVARVLFSPLPLSSIAKNALAGVLVSHLSHFLAVLVLYDLIHFVTPSTDLRKRQLAFTTACLYIFSPAGIFLSAPYGEASFAFLNLLGLLCYAHAIQNRYARFADAFQLDACWTLAAGICFGLATMIRTNGLLSGLIFAWDILTMFPRMQSILRTRDGEQITRFLATLTAGALVAIGFAAPQVLAYLEYCTNGNTRPWCTALPPSIYTFVQSHYWNVGFLRYWTLSNLPLFALALPVGWLMVASALPSILQTEDLNRGIAGPKQVDARSQPYPPPPQTSSREEKVFMHCLQRFALPQLVLVGLAATSFHVQIINRISSGYAVWYLMLAVQICVSGGWQEERGSEGRMGQRGSGVGDEDKLAGDGEEFVTGLFGSKNVKPEWVVRGMVTYAAVQAGLYASFLPPA</sequence>
<feature type="transmembrane region" description="Helical" evidence="12">
    <location>
        <begin position="35"/>
        <end position="53"/>
    </location>
</feature>
<evidence type="ECO:0000256" key="7">
    <source>
        <dbReference type="ARBA" id="ARBA00022679"/>
    </source>
</evidence>
<evidence type="ECO:0000256" key="9">
    <source>
        <dbReference type="ARBA" id="ARBA00022824"/>
    </source>
</evidence>
<name>A0A4V5N8U1_9PEZI</name>
<dbReference type="EMBL" id="NAJP01000050">
    <property type="protein sequence ID" value="TKA37709.1"/>
    <property type="molecule type" value="Genomic_DNA"/>
</dbReference>
<feature type="transmembrane region" description="Helical" evidence="12">
    <location>
        <begin position="176"/>
        <end position="194"/>
    </location>
</feature>
<evidence type="ECO:0000256" key="4">
    <source>
        <dbReference type="ARBA" id="ARBA00013795"/>
    </source>
</evidence>
<evidence type="ECO:0000256" key="12">
    <source>
        <dbReference type="RuleBase" id="RU363112"/>
    </source>
</evidence>
<keyword evidence="11 12" id="KW-0472">Membrane</keyword>
<dbReference type="GO" id="GO:0004376">
    <property type="term" value="F:GPI mannosyltransferase activity"/>
    <property type="evidence" value="ECO:0007669"/>
    <property type="project" value="InterPro"/>
</dbReference>
<dbReference type="Proteomes" id="UP000310066">
    <property type="component" value="Unassembled WGS sequence"/>
</dbReference>
<dbReference type="GO" id="GO:0006506">
    <property type="term" value="P:GPI anchor biosynthetic process"/>
    <property type="evidence" value="ECO:0007669"/>
    <property type="project" value="UniProtKB-UniPathway"/>
</dbReference>
<keyword evidence="7 12" id="KW-0808">Transferase</keyword>
<feature type="transmembrane region" description="Helical" evidence="12">
    <location>
        <begin position="253"/>
        <end position="270"/>
    </location>
</feature>
<feature type="transmembrane region" description="Helical" evidence="12">
    <location>
        <begin position="351"/>
        <end position="371"/>
    </location>
</feature>
<keyword evidence="6 12" id="KW-0328">Glycosyltransferase</keyword>
<comment type="subcellular location">
    <subcellularLocation>
        <location evidence="1 12">Endoplasmic reticulum membrane</location>
        <topology evidence="1 12">Multi-pass membrane protein</topology>
    </subcellularLocation>
</comment>
<evidence type="ECO:0000313" key="14">
    <source>
        <dbReference type="Proteomes" id="UP000310066"/>
    </source>
</evidence>
<evidence type="ECO:0000256" key="5">
    <source>
        <dbReference type="ARBA" id="ARBA00022502"/>
    </source>
</evidence>
<keyword evidence="9 12" id="KW-0256">Endoplasmic reticulum</keyword>
<comment type="caution">
    <text evidence="12">Lacks conserved residue(s) required for the propagation of feature annotation.</text>
</comment>
<evidence type="ECO:0000256" key="1">
    <source>
        <dbReference type="ARBA" id="ARBA00004477"/>
    </source>
</evidence>
<dbReference type="InterPro" id="IPR007315">
    <property type="entry name" value="PIG-V/Gpi18"/>
</dbReference>
<gene>
    <name evidence="13" type="ORF">B0A54_11793</name>
</gene>
<feature type="transmembrane region" description="Helical" evidence="12">
    <location>
        <begin position="140"/>
        <end position="164"/>
    </location>
</feature>
<evidence type="ECO:0000313" key="13">
    <source>
        <dbReference type="EMBL" id="TKA37709.1"/>
    </source>
</evidence>
<accession>A0A4V5N8U1</accession>
<dbReference type="PANTHER" id="PTHR12468">
    <property type="entry name" value="GPI MANNOSYLTRANSFERASE 2"/>
    <property type="match status" value="1"/>
</dbReference>
<protein>
    <recommendedName>
        <fullName evidence="4 12">GPI mannosyltransferase 2</fullName>
        <ecNumber evidence="12">2.4.1.-</ecNumber>
    </recommendedName>
</protein>
<dbReference type="AlphaFoldDB" id="A0A4V5N8U1"/>
<comment type="function">
    <text evidence="12">Mannosyltransferase involved in glycosylphosphatidylinositol-anchor biosynthesis.</text>
</comment>
<dbReference type="GO" id="GO:0000009">
    <property type="term" value="F:alpha-1,6-mannosyltransferase activity"/>
    <property type="evidence" value="ECO:0007669"/>
    <property type="project" value="InterPro"/>
</dbReference>
<keyword evidence="8 12" id="KW-0812">Transmembrane</keyword>
<keyword evidence="5 12" id="KW-0337">GPI-anchor biosynthesis</keyword>
<keyword evidence="10 12" id="KW-1133">Transmembrane helix</keyword>
<reference evidence="13 14" key="1">
    <citation type="submission" date="2017-03" db="EMBL/GenBank/DDBJ databases">
        <title>Genomes of endolithic fungi from Antarctica.</title>
        <authorList>
            <person name="Coleine C."/>
            <person name="Masonjones S."/>
            <person name="Stajich J.E."/>
        </authorList>
    </citation>
    <scope>NUCLEOTIDE SEQUENCE [LARGE SCALE GENOMIC DNA]</scope>
    <source>
        <strain evidence="13 14">CCFEE 5311</strain>
    </source>
</reference>